<dbReference type="PANTHER" id="PTHR44196">
    <property type="entry name" value="DEHYDROGENASE/REDUCTASE SDR FAMILY MEMBER 7B"/>
    <property type="match status" value="1"/>
</dbReference>
<name>A0ABQ6MF94_9STRA</name>
<comment type="similarity">
    <text evidence="1 4">Belongs to the short-chain dehydrogenases/reductases (SDR) family.</text>
</comment>
<evidence type="ECO:0000256" key="5">
    <source>
        <dbReference type="SAM" id="SignalP"/>
    </source>
</evidence>
<gene>
    <name evidence="6" type="ORF">TeGR_g12718</name>
</gene>
<keyword evidence="2" id="KW-0560">Oxidoreductase</keyword>
<sequence>MHSAGRRSLALLAVLAAASPSAAMAAPSPPPPSPALSPVLSPVLSPHPPSLPATVRMRQKLSGKHVLITGPTSGLGLSLLSALLPLSPLSVTLVSSSAGKLEELRSSLARSHPGLPVIARPCDLADPGAVAELRREVEAGPKIDLLLLNAGLSSRSSFLDTAPAVDDRLMQVNFLSQASLLRAVVASSMLPQRAGLAVWISSVQGYLPLPLRSSYVASKHAVQGYTASVRAELADHNVSLATCSPGYVRTGLSLNAARGDGERHGVMDETTEGAPEPGRVAHEILDRAAGGEVDFTVVGGRSAAAARWLSFCVPRVFREIMRRRAVKMMEAGKKDE</sequence>
<dbReference type="InterPro" id="IPR020904">
    <property type="entry name" value="Sc_DH/Rdtase_CS"/>
</dbReference>
<reference evidence="6 7" key="1">
    <citation type="journal article" date="2023" name="Commun. Biol.">
        <title>Genome analysis of Parmales, the sister group of diatoms, reveals the evolutionary specialization of diatoms from phago-mixotrophs to photoautotrophs.</title>
        <authorList>
            <person name="Ban H."/>
            <person name="Sato S."/>
            <person name="Yoshikawa S."/>
            <person name="Yamada K."/>
            <person name="Nakamura Y."/>
            <person name="Ichinomiya M."/>
            <person name="Sato N."/>
            <person name="Blanc-Mathieu R."/>
            <person name="Endo H."/>
            <person name="Kuwata A."/>
            <person name="Ogata H."/>
        </authorList>
    </citation>
    <scope>NUCLEOTIDE SEQUENCE [LARGE SCALE GENOMIC DNA]</scope>
</reference>
<evidence type="ECO:0000256" key="3">
    <source>
        <dbReference type="ARBA" id="ARBA00037096"/>
    </source>
</evidence>
<comment type="function">
    <text evidence="3">Putative oxidoreductase.</text>
</comment>
<dbReference type="Pfam" id="PF00106">
    <property type="entry name" value="adh_short"/>
    <property type="match status" value="1"/>
</dbReference>
<keyword evidence="5" id="KW-0732">Signal</keyword>
<feature type="signal peptide" evidence="5">
    <location>
        <begin position="1"/>
        <end position="25"/>
    </location>
</feature>
<accession>A0ABQ6MF94</accession>
<feature type="chain" id="PRO_5046537618" evidence="5">
    <location>
        <begin position="26"/>
        <end position="336"/>
    </location>
</feature>
<dbReference type="Proteomes" id="UP001165060">
    <property type="component" value="Unassembled WGS sequence"/>
</dbReference>
<keyword evidence="7" id="KW-1185">Reference proteome</keyword>
<dbReference type="PROSITE" id="PS00061">
    <property type="entry name" value="ADH_SHORT"/>
    <property type="match status" value="1"/>
</dbReference>
<comment type="caution">
    <text evidence="6">The sequence shown here is derived from an EMBL/GenBank/DDBJ whole genome shotgun (WGS) entry which is preliminary data.</text>
</comment>
<dbReference type="InterPro" id="IPR002347">
    <property type="entry name" value="SDR_fam"/>
</dbReference>
<evidence type="ECO:0000256" key="1">
    <source>
        <dbReference type="ARBA" id="ARBA00006484"/>
    </source>
</evidence>
<dbReference type="PANTHER" id="PTHR44196:SF1">
    <property type="entry name" value="DEHYDROGENASE_REDUCTASE SDR FAMILY MEMBER 7B"/>
    <property type="match status" value="1"/>
</dbReference>
<dbReference type="EMBL" id="BRYB01000211">
    <property type="protein sequence ID" value="GMI25271.1"/>
    <property type="molecule type" value="Genomic_DNA"/>
</dbReference>
<dbReference type="Gene3D" id="3.40.50.720">
    <property type="entry name" value="NAD(P)-binding Rossmann-like Domain"/>
    <property type="match status" value="1"/>
</dbReference>
<proteinExistence type="inferred from homology"/>
<dbReference type="InterPro" id="IPR036291">
    <property type="entry name" value="NAD(P)-bd_dom_sf"/>
</dbReference>
<evidence type="ECO:0000256" key="2">
    <source>
        <dbReference type="ARBA" id="ARBA00023002"/>
    </source>
</evidence>
<evidence type="ECO:0000313" key="7">
    <source>
        <dbReference type="Proteomes" id="UP001165060"/>
    </source>
</evidence>
<evidence type="ECO:0000313" key="6">
    <source>
        <dbReference type="EMBL" id="GMI25271.1"/>
    </source>
</evidence>
<organism evidence="6 7">
    <name type="scientific">Tetraparma gracilis</name>
    <dbReference type="NCBI Taxonomy" id="2962635"/>
    <lineage>
        <taxon>Eukaryota</taxon>
        <taxon>Sar</taxon>
        <taxon>Stramenopiles</taxon>
        <taxon>Ochrophyta</taxon>
        <taxon>Bolidophyceae</taxon>
        <taxon>Parmales</taxon>
        <taxon>Triparmaceae</taxon>
        <taxon>Tetraparma</taxon>
    </lineage>
</organism>
<dbReference type="SUPFAM" id="SSF51735">
    <property type="entry name" value="NAD(P)-binding Rossmann-fold domains"/>
    <property type="match status" value="1"/>
</dbReference>
<dbReference type="PRINTS" id="PR00080">
    <property type="entry name" value="SDRFAMILY"/>
</dbReference>
<protein>
    <submittedName>
        <fullName evidence="6">Uncharacterized protein</fullName>
    </submittedName>
</protein>
<dbReference type="PRINTS" id="PR00081">
    <property type="entry name" value="GDHRDH"/>
</dbReference>
<evidence type="ECO:0000256" key="4">
    <source>
        <dbReference type="RuleBase" id="RU000363"/>
    </source>
</evidence>